<sequence>MTCAWLTGKTDKIVSLQSPKYRSEKKSTILLKNSTGGNPGLNPTTLERVSKGLACRRMYGKHTYDNLAEMIDKVLSEFNIQNKTTLIVTDNSANFVKAFRVYNRKELDENAVIQPFTNSNNHNKNQDEEEEIEDDEEEDILRPINISNVLENGVGDLFNMTLLQHQRFAAHSLNLIATTDIQDAEKDNVYKILSRRVFGKCQALFNKQNQSSQCANQIKNVISKYLITPNAT</sequence>
<reference evidence="2 3" key="1">
    <citation type="submission" date="2019-08" db="EMBL/GenBank/DDBJ databases">
        <title>Whole genome of Aphis craccivora.</title>
        <authorList>
            <person name="Voronova N.V."/>
            <person name="Shulinski R.S."/>
            <person name="Bandarenka Y.V."/>
            <person name="Zhorov D.G."/>
            <person name="Warner D."/>
        </authorList>
    </citation>
    <scope>NUCLEOTIDE SEQUENCE [LARGE SCALE GENOMIC DNA]</scope>
    <source>
        <strain evidence="2">180601</strain>
        <tissue evidence="2">Whole Body</tissue>
    </source>
</reference>
<name>A0A6G0XMX5_APHCR</name>
<organism evidence="2 3">
    <name type="scientific">Aphis craccivora</name>
    <name type="common">Cowpea aphid</name>
    <dbReference type="NCBI Taxonomy" id="307492"/>
    <lineage>
        <taxon>Eukaryota</taxon>
        <taxon>Metazoa</taxon>
        <taxon>Ecdysozoa</taxon>
        <taxon>Arthropoda</taxon>
        <taxon>Hexapoda</taxon>
        <taxon>Insecta</taxon>
        <taxon>Pterygota</taxon>
        <taxon>Neoptera</taxon>
        <taxon>Paraneoptera</taxon>
        <taxon>Hemiptera</taxon>
        <taxon>Sternorrhyncha</taxon>
        <taxon>Aphidomorpha</taxon>
        <taxon>Aphidoidea</taxon>
        <taxon>Aphididae</taxon>
        <taxon>Aphidini</taxon>
        <taxon>Aphis</taxon>
        <taxon>Aphis</taxon>
    </lineage>
</organism>
<feature type="region of interest" description="Disordered" evidence="1">
    <location>
        <begin position="114"/>
        <end position="138"/>
    </location>
</feature>
<dbReference type="OrthoDB" id="6625349at2759"/>
<comment type="caution">
    <text evidence="2">The sequence shown here is derived from an EMBL/GenBank/DDBJ whole genome shotgun (WGS) entry which is preliminary data.</text>
</comment>
<accession>A0A6G0XMX5</accession>
<dbReference type="InterPro" id="IPR012337">
    <property type="entry name" value="RNaseH-like_sf"/>
</dbReference>
<feature type="compositionally biased region" description="Acidic residues" evidence="1">
    <location>
        <begin position="127"/>
        <end position="138"/>
    </location>
</feature>
<evidence type="ECO:0000313" key="2">
    <source>
        <dbReference type="EMBL" id="KAF0741778.1"/>
    </source>
</evidence>
<proteinExistence type="predicted"/>
<protein>
    <submittedName>
        <fullName evidence="2">Uncharacterized protein</fullName>
    </submittedName>
</protein>
<feature type="non-terminal residue" evidence="2">
    <location>
        <position position="232"/>
    </location>
</feature>
<gene>
    <name evidence="2" type="ORF">FWK35_00023185</name>
</gene>
<dbReference type="SUPFAM" id="SSF53098">
    <property type="entry name" value="Ribonuclease H-like"/>
    <property type="match status" value="1"/>
</dbReference>
<evidence type="ECO:0000256" key="1">
    <source>
        <dbReference type="SAM" id="MobiDB-lite"/>
    </source>
</evidence>
<dbReference type="PANTHER" id="PTHR47501">
    <property type="entry name" value="TRANSPOSASE-RELATED"/>
    <property type="match status" value="1"/>
</dbReference>
<dbReference type="AlphaFoldDB" id="A0A6G0XMX5"/>
<evidence type="ECO:0000313" key="3">
    <source>
        <dbReference type="Proteomes" id="UP000478052"/>
    </source>
</evidence>
<dbReference type="Proteomes" id="UP000478052">
    <property type="component" value="Unassembled WGS sequence"/>
</dbReference>
<keyword evidence="3" id="KW-1185">Reference proteome</keyword>
<dbReference type="EMBL" id="VUJU01007697">
    <property type="protein sequence ID" value="KAF0741778.1"/>
    <property type="molecule type" value="Genomic_DNA"/>
</dbReference>
<dbReference type="PANTHER" id="PTHR47501:SF5">
    <property type="entry name" value="HAT C-TERMINAL DIMERISATION DOMAIN-CONTAINING PROTEIN"/>
    <property type="match status" value="1"/>
</dbReference>